<evidence type="ECO:0000256" key="2">
    <source>
        <dbReference type="PROSITE-ProRule" id="PRU00339"/>
    </source>
</evidence>
<sequence precursor="true">MANHLKTFVRHCIILGLAATPVAAAQANDRLEDRVNRLERIVNSGAMADMVNQMEQLQRELRLVRGDLEVVQYELEELKQRQRDLFQDNDRRLRELETAARTPSTPATGTVPVPNLLDGENGVTAADPEREWDAYQEAFSILRAGRYDEAAEAFVSFLEHYPEGRFAGNALYWLGESYYVVRDFDNALPHFQRIVDELPNNDKQPDAKLKIGFIYHEQNNLEQARETLEAVRRQYPDTTAATLAEQRLQRIRRDES</sequence>
<dbReference type="Gene3D" id="1.25.40.10">
    <property type="entry name" value="Tetratricopeptide repeat domain"/>
    <property type="match status" value="1"/>
</dbReference>
<comment type="caution">
    <text evidence="4">The sequence shown here is derived from an EMBL/GenBank/DDBJ whole genome shotgun (WGS) entry which is preliminary data.</text>
</comment>
<comment type="subcellular location">
    <subcellularLocation>
        <location evidence="1">Periplasm</location>
    </subcellularLocation>
</comment>
<evidence type="ECO:0000313" key="4">
    <source>
        <dbReference type="EMBL" id="RFA39382.1"/>
    </source>
</evidence>
<keyword evidence="1" id="KW-0574">Periplasm</keyword>
<feature type="repeat" description="TPR" evidence="2">
    <location>
        <begin position="168"/>
        <end position="201"/>
    </location>
</feature>
<dbReference type="GO" id="GO:0070206">
    <property type="term" value="P:protein trimerization"/>
    <property type="evidence" value="ECO:0007669"/>
    <property type="project" value="InterPro"/>
</dbReference>
<dbReference type="NCBIfam" id="TIGR02795">
    <property type="entry name" value="tol_pal_ybgF"/>
    <property type="match status" value="1"/>
</dbReference>
<dbReference type="InterPro" id="IPR032519">
    <property type="entry name" value="YbgF_tri"/>
</dbReference>
<dbReference type="Pfam" id="PF16331">
    <property type="entry name" value="TolA_bind_tri"/>
    <property type="match status" value="1"/>
</dbReference>
<dbReference type="OrthoDB" id="9768142at2"/>
<name>A0A3E0X3G5_9GAMM</name>
<dbReference type="Gene3D" id="1.20.5.110">
    <property type="match status" value="1"/>
</dbReference>
<dbReference type="InterPro" id="IPR034706">
    <property type="entry name" value="CpoB"/>
</dbReference>
<dbReference type="Pfam" id="PF13174">
    <property type="entry name" value="TPR_6"/>
    <property type="match status" value="1"/>
</dbReference>
<keyword evidence="1" id="KW-0732">Signal</keyword>
<evidence type="ECO:0000259" key="3">
    <source>
        <dbReference type="Pfam" id="PF16331"/>
    </source>
</evidence>
<evidence type="ECO:0000313" key="5">
    <source>
        <dbReference type="Proteomes" id="UP000256763"/>
    </source>
</evidence>
<gene>
    <name evidence="1" type="primary">cpoB</name>
    <name evidence="4" type="ORF">CAL65_00835</name>
</gene>
<dbReference type="GO" id="GO:0043093">
    <property type="term" value="P:FtsZ-dependent cytokinesis"/>
    <property type="evidence" value="ECO:0007669"/>
    <property type="project" value="UniProtKB-UniRule"/>
</dbReference>
<dbReference type="EMBL" id="NFZW01000001">
    <property type="protein sequence ID" value="RFA39382.1"/>
    <property type="molecule type" value="Genomic_DNA"/>
</dbReference>
<dbReference type="GO" id="GO:0030288">
    <property type="term" value="C:outer membrane-bounded periplasmic space"/>
    <property type="evidence" value="ECO:0007669"/>
    <property type="project" value="UniProtKB-UniRule"/>
</dbReference>
<dbReference type="PROSITE" id="PS50005">
    <property type="entry name" value="TPR"/>
    <property type="match status" value="1"/>
</dbReference>
<dbReference type="InterPro" id="IPR019734">
    <property type="entry name" value="TPR_rpt"/>
</dbReference>
<feature type="coiled-coil region" evidence="1">
    <location>
        <begin position="47"/>
        <end position="88"/>
    </location>
</feature>
<dbReference type="Pfam" id="PF14559">
    <property type="entry name" value="TPR_19"/>
    <property type="match status" value="1"/>
</dbReference>
<feature type="chain" id="PRO_5017840816" description="Cell division coordinator CpoB" evidence="1">
    <location>
        <begin position="28"/>
        <end position="256"/>
    </location>
</feature>
<organism evidence="4 5">
    <name type="scientific">Alkalilimnicola ehrlichii</name>
    <dbReference type="NCBI Taxonomy" id="351052"/>
    <lineage>
        <taxon>Bacteria</taxon>
        <taxon>Pseudomonadati</taxon>
        <taxon>Pseudomonadota</taxon>
        <taxon>Gammaproteobacteria</taxon>
        <taxon>Chromatiales</taxon>
        <taxon>Ectothiorhodospiraceae</taxon>
        <taxon>Alkalilimnicola</taxon>
    </lineage>
</organism>
<dbReference type="HAMAP" id="MF_02066">
    <property type="entry name" value="CpoB"/>
    <property type="match status" value="1"/>
</dbReference>
<dbReference type="Proteomes" id="UP000256763">
    <property type="component" value="Unassembled WGS sequence"/>
</dbReference>
<proteinExistence type="inferred from homology"/>
<accession>A0A3E0X3G5</accession>
<protein>
    <recommendedName>
        <fullName evidence="1">Cell division coordinator CpoB</fullName>
    </recommendedName>
</protein>
<dbReference type="SMART" id="SM00028">
    <property type="entry name" value="TPR"/>
    <property type="match status" value="2"/>
</dbReference>
<comment type="similarity">
    <text evidence="1">Belongs to the CpoB family.</text>
</comment>
<comment type="function">
    <text evidence="1">Mediates coordination of peptidoglycan synthesis and outer membrane constriction during cell division.</text>
</comment>
<feature type="signal peptide" evidence="1">
    <location>
        <begin position="1"/>
        <end position="27"/>
    </location>
</feature>
<evidence type="ECO:0000256" key="1">
    <source>
        <dbReference type="HAMAP-Rule" id="MF_02066"/>
    </source>
</evidence>
<feature type="domain" description="YbgF trimerisation" evidence="3">
    <location>
        <begin position="31"/>
        <end position="102"/>
    </location>
</feature>
<keyword evidence="2" id="KW-0802">TPR repeat</keyword>
<keyword evidence="1" id="KW-0132">Cell division</keyword>
<dbReference type="SUPFAM" id="SSF48452">
    <property type="entry name" value="TPR-like"/>
    <property type="match status" value="1"/>
</dbReference>
<keyword evidence="1" id="KW-0175">Coiled coil</keyword>
<keyword evidence="5" id="KW-1185">Reference proteome</keyword>
<dbReference type="AlphaFoldDB" id="A0A3E0X3G5"/>
<dbReference type="InterPro" id="IPR011990">
    <property type="entry name" value="TPR-like_helical_dom_sf"/>
</dbReference>
<dbReference type="InterPro" id="IPR014162">
    <property type="entry name" value="CpoB_C"/>
</dbReference>
<dbReference type="RefSeq" id="WP_116300660.1">
    <property type="nucleotide sequence ID" value="NZ_NFZV01000001.1"/>
</dbReference>
<reference evidence="5" key="1">
    <citation type="submission" date="2017-05" db="EMBL/GenBank/DDBJ databases">
        <authorList>
            <person name="Sharma S."/>
            <person name="Sidhu C."/>
            <person name="Pinnaka A.K."/>
        </authorList>
    </citation>
    <scope>NUCLEOTIDE SEQUENCE [LARGE SCALE GENOMIC DNA]</scope>
    <source>
        <strain evidence="5">AK93</strain>
    </source>
</reference>
<keyword evidence="1" id="KW-0131">Cell cycle</keyword>